<dbReference type="GO" id="GO:0004721">
    <property type="term" value="F:phosphoprotein phosphatase activity"/>
    <property type="evidence" value="ECO:0007669"/>
    <property type="project" value="TreeGrafter"/>
</dbReference>
<evidence type="ECO:0000256" key="4">
    <source>
        <dbReference type="ARBA" id="ARBA00022679"/>
    </source>
</evidence>
<keyword evidence="3" id="KW-0597">Phosphoprotein</keyword>
<sequence length="258" mass="29358">MVALEKQVALRTQEFNHIILNLEQSEKQLKTHLNYQKDLNHSITHDISTPLHYLTTIIRNFFDRATNKEAIEAGEMYLLYEGAKRISDHTEKLMSLMKERLQADQFRSQTVNLHKLVSDAAAAFLHAAVARNNQFVNSIDPRVNININAKLLKIVLHNLVDNAIKNTERGGISFQVQQLKNQLSIEISDTGKGKPDFKLRELKAFLADQTHKNLHMTGLGFKMIMDILSMINGQLTILSEEGNGTTVRILLPYSVMVR</sequence>
<evidence type="ECO:0000259" key="7">
    <source>
        <dbReference type="PROSITE" id="PS50109"/>
    </source>
</evidence>
<gene>
    <name evidence="8" type="ORF">DSL64_01885</name>
</gene>
<dbReference type="EC" id="2.7.13.3" evidence="2"/>
<reference evidence="8 9" key="1">
    <citation type="submission" date="2018-07" db="EMBL/GenBank/DDBJ databases">
        <title>Dyadobacter roseus sp. nov., isolated from rose rhizosphere soil.</title>
        <authorList>
            <person name="Chen L."/>
        </authorList>
    </citation>
    <scope>NUCLEOTIDE SEQUENCE [LARGE SCALE GENOMIC DNA]</scope>
    <source>
        <strain evidence="8 9">RS19</strain>
    </source>
</reference>
<evidence type="ECO:0000256" key="2">
    <source>
        <dbReference type="ARBA" id="ARBA00012438"/>
    </source>
</evidence>
<dbReference type="Gene3D" id="3.30.565.10">
    <property type="entry name" value="Histidine kinase-like ATPase, C-terminal domain"/>
    <property type="match status" value="1"/>
</dbReference>
<evidence type="ECO:0000313" key="9">
    <source>
        <dbReference type="Proteomes" id="UP000256373"/>
    </source>
</evidence>
<dbReference type="GO" id="GO:0000155">
    <property type="term" value="F:phosphorelay sensor kinase activity"/>
    <property type="evidence" value="ECO:0007669"/>
    <property type="project" value="TreeGrafter"/>
</dbReference>
<dbReference type="SUPFAM" id="SSF55874">
    <property type="entry name" value="ATPase domain of HSP90 chaperone/DNA topoisomerase II/histidine kinase"/>
    <property type="match status" value="1"/>
</dbReference>
<keyword evidence="4" id="KW-0808">Transferase</keyword>
<dbReference type="PRINTS" id="PR00344">
    <property type="entry name" value="BCTRLSENSOR"/>
</dbReference>
<dbReference type="EMBL" id="QNUL01000001">
    <property type="protein sequence ID" value="REA64324.1"/>
    <property type="molecule type" value="Genomic_DNA"/>
</dbReference>
<dbReference type="AlphaFoldDB" id="A0A3D8YHN5"/>
<dbReference type="InterPro" id="IPR050351">
    <property type="entry name" value="BphY/WalK/GraS-like"/>
</dbReference>
<dbReference type="InterPro" id="IPR005467">
    <property type="entry name" value="His_kinase_dom"/>
</dbReference>
<proteinExistence type="predicted"/>
<dbReference type="PANTHER" id="PTHR45453">
    <property type="entry name" value="PHOSPHATE REGULON SENSOR PROTEIN PHOR"/>
    <property type="match status" value="1"/>
</dbReference>
<accession>A0A3D8YHN5</accession>
<keyword evidence="5" id="KW-0418">Kinase</keyword>
<evidence type="ECO:0000256" key="3">
    <source>
        <dbReference type="ARBA" id="ARBA00022553"/>
    </source>
</evidence>
<protein>
    <recommendedName>
        <fullName evidence="2">histidine kinase</fullName>
        <ecNumber evidence="2">2.7.13.3</ecNumber>
    </recommendedName>
</protein>
<dbReference type="GO" id="GO:0016036">
    <property type="term" value="P:cellular response to phosphate starvation"/>
    <property type="evidence" value="ECO:0007669"/>
    <property type="project" value="TreeGrafter"/>
</dbReference>
<organism evidence="8 9">
    <name type="scientific">Dyadobacter luteus</name>
    <dbReference type="NCBI Taxonomy" id="2259619"/>
    <lineage>
        <taxon>Bacteria</taxon>
        <taxon>Pseudomonadati</taxon>
        <taxon>Bacteroidota</taxon>
        <taxon>Cytophagia</taxon>
        <taxon>Cytophagales</taxon>
        <taxon>Spirosomataceae</taxon>
        <taxon>Dyadobacter</taxon>
    </lineage>
</organism>
<dbReference type="InterPro" id="IPR004358">
    <property type="entry name" value="Sig_transdc_His_kin-like_C"/>
</dbReference>
<evidence type="ECO:0000313" key="8">
    <source>
        <dbReference type="EMBL" id="REA64324.1"/>
    </source>
</evidence>
<dbReference type="Proteomes" id="UP000256373">
    <property type="component" value="Unassembled WGS sequence"/>
</dbReference>
<evidence type="ECO:0000256" key="5">
    <source>
        <dbReference type="ARBA" id="ARBA00022777"/>
    </source>
</evidence>
<dbReference type="InterPro" id="IPR003594">
    <property type="entry name" value="HATPase_dom"/>
</dbReference>
<evidence type="ECO:0000256" key="1">
    <source>
        <dbReference type="ARBA" id="ARBA00000085"/>
    </source>
</evidence>
<dbReference type="PANTHER" id="PTHR45453:SF1">
    <property type="entry name" value="PHOSPHATE REGULON SENSOR PROTEIN PHOR"/>
    <property type="match status" value="1"/>
</dbReference>
<keyword evidence="9" id="KW-1185">Reference proteome</keyword>
<feature type="domain" description="Histidine kinase" evidence="7">
    <location>
        <begin position="42"/>
        <end position="255"/>
    </location>
</feature>
<dbReference type="InterPro" id="IPR036890">
    <property type="entry name" value="HATPase_C_sf"/>
</dbReference>
<name>A0A3D8YHN5_9BACT</name>
<comment type="catalytic activity">
    <reaction evidence="1">
        <text>ATP + protein L-histidine = ADP + protein N-phospho-L-histidine.</text>
        <dbReference type="EC" id="2.7.13.3"/>
    </reaction>
</comment>
<dbReference type="OrthoDB" id="900403at2"/>
<dbReference type="SMART" id="SM00387">
    <property type="entry name" value="HATPase_c"/>
    <property type="match status" value="1"/>
</dbReference>
<dbReference type="RefSeq" id="WP_115828930.1">
    <property type="nucleotide sequence ID" value="NZ_QNUL01000001.1"/>
</dbReference>
<comment type="caution">
    <text evidence="8">The sequence shown here is derived from an EMBL/GenBank/DDBJ whole genome shotgun (WGS) entry which is preliminary data.</text>
</comment>
<dbReference type="Pfam" id="PF02518">
    <property type="entry name" value="HATPase_c"/>
    <property type="match status" value="1"/>
</dbReference>
<keyword evidence="6" id="KW-0902">Two-component regulatory system</keyword>
<dbReference type="GO" id="GO:0005886">
    <property type="term" value="C:plasma membrane"/>
    <property type="evidence" value="ECO:0007669"/>
    <property type="project" value="TreeGrafter"/>
</dbReference>
<evidence type="ECO:0000256" key="6">
    <source>
        <dbReference type="ARBA" id="ARBA00023012"/>
    </source>
</evidence>
<dbReference type="PROSITE" id="PS50109">
    <property type="entry name" value="HIS_KIN"/>
    <property type="match status" value="1"/>
</dbReference>